<reference evidence="1" key="1">
    <citation type="submission" date="2024-07" db="EMBL/GenBank/DDBJ databases">
        <authorList>
            <person name="Yu S.T."/>
        </authorList>
    </citation>
    <scope>NUCLEOTIDE SEQUENCE</scope>
    <source>
        <strain evidence="1">R41</strain>
    </source>
</reference>
<dbReference type="AlphaFoldDB" id="A0AB39RR10"/>
<name>A0AB39RR10_9ACTN</name>
<accession>A0AB39RR10</accession>
<dbReference type="Pfam" id="PF15575">
    <property type="entry name" value="Imm49"/>
    <property type="match status" value="1"/>
</dbReference>
<gene>
    <name evidence="1" type="ORF">AB5J53_43245</name>
</gene>
<dbReference type="RefSeq" id="WP_369251047.1">
    <property type="nucleotide sequence ID" value="NZ_CP163443.1"/>
</dbReference>
<sequence>MALIHRGHEIPTAHAADGIEFLAEDTQELIGKIGRTPDGLDTAFKASSTLSRTRGGLDPEAEEFDTWASYVTSMQLGSALFAAAAADEPAIEYQIDRQLRSIPTAGAQSYAHAGSWISALWLASSATSRTAGRNSAMFLSPRYALLAPRSMNTSTPVLERGWVGEFET</sequence>
<evidence type="ECO:0000313" key="1">
    <source>
        <dbReference type="EMBL" id="XDQ57988.1"/>
    </source>
</evidence>
<dbReference type="InterPro" id="IPR029074">
    <property type="entry name" value="Imm49"/>
</dbReference>
<proteinExistence type="predicted"/>
<protein>
    <submittedName>
        <fullName evidence="1">Imm49 family immunity protein</fullName>
    </submittedName>
</protein>
<dbReference type="EMBL" id="CP163443">
    <property type="protein sequence ID" value="XDQ57988.1"/>
    <property type="molecule type" value="Genomic_DNA"/>
</dbReference>
<organism evidence="1">
    <name type="scientific">Streptomyces sp. R41</name>
    <dbReference type="NCBI Taxonomy" id="3238632"/>
    <lineage>
        <taxon>Bacteria</taxon>
        <taxon>Bacillati</taxon>
        <taxon>Actinomycetota</taxon>
        <taxon>Actinomycetes</taxon>
        <taxon>Kitasatosporales</taxon>
        <taxon>Streptomycetaceae</taxon>
        <taxon>Streptomyces</taxon>
    </lineage>
</organism>